<dbReference type="SMART" id="SM00450">
    <property type="entry name" value="RHOD"/>
    <property type="match status" value="1"/>
</dbReference>
<name>A0ABQ6HU64_9MICO</name>
<evidence type="ECO:0000259" key="1">
    <source>
        <dbReference type="PROSITE" id="PS50206"/>
    </source>
</evidence>
<feature type="domain" description="Rhodanese" evidence="1">
    <location>
        <begin position="48"/>
        <end position="138"/>
    </location>
</feature>
<comment type="caution">
    <text evidence="2">The sequence shown here is derived from an EMBL/GenBank/DDBJ whole genome shotgun (WGS) entry which is preliminary data.</text>
</comment>
<dbReference type="InterPro" id="IPR036873">
    <property type="entry name" value="Rhodanese-like_dom_sf"/>
</dbReference>
<reference evidence="3" key="1">
    <citation type="journal article" date="2019" name="Int. J. Syst. Evol. Microbiol.">
        <title>The Global Catalogue of Microorganisms (GCM) 10K type strain sequencing project: providing services to taxonomists for standard genome sequencing and annotation.</title>
        <authorList>
            <consortium name="The Broad Institute Genomics Platform"/>
            <consortium name="The Broad Institute Genome Sequencing Center for Infectious Disease"/>
            <person name="Wu L."/>
            <person name="Ma J."/>
        </authorList>
    </citation>
    <scope>NUCLEOTIDE SEQUENCE [LARGE SCALE GENOMIC DNA]</scope>
    <source>
        <strain evidence="3">NBRC 105830</strain>
    </source>
</reference>
<dbReference type="CDD" id="cd00158">
    <property type="entry name" value="RHOD"/>
    <property type="match status" value="1"/>
</dbReference>
<dbReference type="PANTHER" id="PTHR43031:SF7">
    <property type="entry name" value="NITRIC OXIDE REDUCTASE FLRD-NAD(+) REDUCTASE"/>
    <property type="match status" value="1"/>
</dbReference>
<gene>
    <name evidence="2" type="ORF">GCM10025862_38810</name>
</gene>
<dbReference type="SUPFAM" id="SSF52821">
    <property type="entry name" value="Rhodanese/Cell cycle control phosphatase"/>
    <property type="match status" value="1"/>
</dbReference>
<keyword evidence="3" id="KW-1185">Reference proteome</keyword>
<dbReference type="PANTHER" id="PTHR43031">
    <property type="entry name" value="FAD-DEPENDENT OXIDOREDUCTASE"/>
    <property type="match status" value="1"/>
</dbReference>
<accession>A0ABQ6HU64</accession>
<protein>
    <recommendedName>
        <fullName evidence="1">Rhodanese domain-containing protein</fullName>
    </recommendedName>
</protein>
<sequence>MALGAAVALGAGALGMTGCTGAPRSVPSASASTIGQTLGVGDFGDLAAKEGTVVVDLRPDDAYHHGHLATAINIDIGAANAVTAVRALDRSKTYALYGETGQMSRTARDMFVANGFTKVYDLAGGIRAWYDAGGEINPG</sequence>
<organism evidence="2 3">
    <name type="scientific">Arsenicicoccus piscis</name>
    <dbReference type="NCBI Taxonomy" id="673954"/>
    <lineage>
        <taxon>Bacteria</taxon>
        <taxon>Bacillati</taxon>
        <taxon>Actinomycetota</taxon>
        <taxon>Actinomycetes</taxon>
        <taxon>Micrococcales</taxon>
        <taxon>Intrasporangiaceae</taxon>
        <taxon>Arsenicicoccus</taxon>
    </lineage>
</organism>
<dbReference type="Proteomes" id="UP001157109">
    <property type="component" value="Unassembled WGS sequence"/>
</dbReference>
<dbReference type="PROSITE" id="PS50206">
    <property type="entry name" value="RHODANESE_3"/>
    <property type="match status" value="1"/>
</dbReference>
<dbReference type="Gene3D" id="3.40.250.10">
    <property type="entry name" value="Rhodanese-like domain"/>
    <property type="match status" value="1"/>
</dbReference>
<evidence type="ECO:0000313" key="2">
    <source>
        <dbReference type="EMBL" id="GMA21860.1"/>
    </source>
</evidence>
<dbReference type="InterPro" id="IPR001763">
    <property type="entry name" value="Rhodanese-like_dom"/>
</dbReference>
<evidence type="ECO:0000313" key="3">
    <source>
        <dbReference type="Proteomes" id="UP001157109"/>
    </source>
</evidence>
<proteinExistence type="predicted"/>
<dbReference type="EMBL" id="BSUJ01000001">
    <property type="protein sequence ID" value="GMA21860.1"/>
    <property type="molecule type" value="Genomic_DNA"/>
</dbReference>
<dbReference type="Pfam" id="PF00581">
    <property type="entry name" value="Rhodanese"/>
    <property type="match status" value="1"/>
</dbReference>
<dbReference type="InterPro" id="IPR050229">
    <property type="entry name" value="GlpE_sulfurtransferase"/>
</dbReference>